<comment type="caution">
    <text evidence="3">The sequence shown here is derived from an EMBL/GenBank/DDBJ whole genome shotgun (WGS) entry which is preliminary data.</text>
</comment>
<sequence length="738" mass="84370">MDQRWRRNHDVFEGFPGYLPRSQAPPSTGTPLPPGVPPATPVDARAWQFEVHRLQQMLAEAKAVFAKQLSSASEAAHAQRARDLQASQVRLNELEHQLEQSKQRHQQELRSVRTQLDNARKSDQHKEDQLSKLKQEISNLAATAAAEQLQLRERHAALSTRYQSQLAETEAQLQRLKDSAEQKRRTLMHWQQAHRHAVALCEWQQLLRTGDRNRLQELGQELEQTRAEAQQAIASLNEQVESLDAMASMLQTDHEAVELICAELDHRVDEGQCLAEELQKEIGHLLDQANRERQESLRRIGSLESQLHSAACRLEIVSEEKQSLLESVSRLKQQARDYDASLFAKNQELEATQRQSEDACKQLEQLRCEHGTLAGQNDQLRNQVHELEGSRELLQEQLAETRQRLTESESSVTQRERQLREFQSAARAAEAHATLRLSEAEQEFAIETERLQEQLENQQAEVELQREQHAQAFAQLEEMRHSLATAQQSAAAVSSENDRLQEAIDQLREQLVESRQCVDQQADRVRYLETALEQQKADREASSGRLANLQQDLEACRQERARYANQVADLQQQVAGKDSRLASLEKLADDLRAQPAPSASAAPTENQLPSELEQEYQQRIVELERTNLTLRERNFQSSIAQQSEIESLRDQLRELCRQRDDLMRQADESADRADVLETQVQTLSQSVAELSEFENPIGEVKRLSGELSRQIATHARERESLIRRIEQLHAATTVRYAA</sequence>
<accession>A0A5M6DI14</accession>
<evidence type="ECO:0000313" key="4">
    <source>
        <dbReference type="Proteomes" id="UP000324479"/>
    </source>
</evidence>
<name>A0A5M6DI14_9BACT</name>
<feature type="compositionally biased region" description="Pro residues" evidence="2">
    <location>
        <begin position="31"/>
        <end position="40"/>
    </location>
</feature>
<dbReference type="RefSeq" id="WP_150074313.1">
    <property type="nucleotide sequence ID" value="NZ_VWOX01000001.1"/>
</dbReference>
<reference evidence="3 4" key="1">
    <citation type="submission" date="2019-08" db="EMBL/GenBank/DDBJ databases">
        <authorList>
            <person name="Dhanesh K."/>
            <person name="Kumar G."/>
            <person name="Sasikala C."/>
            <person name="Venkata Ramana C."/>
        </authorList>
    </citation>
    <scope>NUCLEOTIDE SEQUENCE [LARGE SCALE GENOMIC DNA]</scope>
    <source>
        <strain evidence="3 4">JC645</strain>
    </source>
</reference>
<protein>
    <submittedName>
        <fullName evidence="3">Uncharacterized protein</fullName>
    </submittedName>
</protein>
<feature type="compositionally biased region" description="Basic and acidic residues" evidence="2">
    <location>
        <begin position="1"/>
        <end position="12"/>
    </location>
</feature>
<evidence type="ECO:0000256" key="2">
    <source>
        <dbReference type="SAM" id="MobiDB-lite"/>
    </source>
</evidence>
<evidence type="ECO:0000313" key="3">
    <source>
        <dbReference type="EMBL" id="KAA5547198.1"/>
    </source>
</evidence>
<feature type="coiled-coil region" evidence="1">
    <location>
        <begin position="437"/>
        <end position="679"/>
    </location>
</feature>
<proteinExistence type="predicted"/>
<feature type="coiled-coil region" evidence="1">
    <location>
        <begin position="84"/>
        <end position="411"/>
    </location>
</feature>
<organism evidence="3 4">
    <name type="scientific">Roseiconus nitratireducens</name>
    <dbReference type="NCBI Taxonomy" id="2605748"/>
    <lineage>
        <taxon>Bacteria</taxon>
        <taxon>Pseudomonadati</taxon>
        <taxon>Planctomycetota</taxon>
        <taxon>Planctomycetia</taxon>
        <taxon>Pirellulales</taxon>
        <taxon>Pirellulaceae</taxon>
        <taxon>Roseiconus</taxon>
    </lineage>
</organism>
<feature type="region of interest" description="Disordered" evidence="2">
    <location>
        <begin position="1"/>
        <end position="40"/>
    </location>
</feature>
<keyword evidence="1" id="KW-0175">Coiled coil</keyword>
<keyword evidence="4" id="KW-1185">Reference proteome</keyword>
<dbReference type="AlphaFoldDB" id="A0A5M6DI14"/>
<dbReference type="EMBL" id="VWOX01000001">
    <property type="protein sequence ID" value="KAA5547198.1"/>
    <property type="molecule type" value="Genomic_DNA"/>
</dbReference>
<evidence type="ECO:0000256" key="1">
    <source>
        <dbReference type="SAM" id="Coils"/>
    </source>
</evidence>
<dbReference type="Proteomes" id="UP000324479">
    <property type="component" value="Unassembled WGS sequence"/>
</dbReference>
<gene>
    <name evidence="3" type="ORF">FYK55_01995</name>
</gene>